<name>A0ABD3UEB7_SINWO</name>
<dbReference type="EMBL" id="JBJQND010000016">
    <property type="protein sequence ID" value="KAL3847854.1"/>
    <property type="molecule type" value="Genomic_DNA"/>
</dbReference>
<reference evidence="1 2" key="1">
    <citation type="submission" date="2024-11" db="EMBL/GenBank/DDBJ databases">
        <title>Chromosome-level genome assembly of the freshwater bivalve Anodonta woodiana.</title>
        <authorList>
            <person name="Chen X."/>
        </authorList>
    </citation>
    <scope>NUCLEOTIDE SEQUENCE [LARGE SCALE GENOMIC DNA]</scope>
    <source>
        <strain evidence="1">MN2024</strain>
        <tissue evidence="1">Gills</tissue>
    </source>
</reference>
<sequence>MAFFNKRDIEFKKTGSKTTVPSDPRAKLMYYLNTICGLVDLNDTDPNLQRLRNYEYYYLTTEETERLLVLCILLEPSVFINKCIFQNDDLCPDTNNEFYEITEVNNHLLVAGNVLIGGRNRRVNKIMTFKMNWIQNNYYTPLNILLQQRQMRRQNNAVACAIS</sequence>
<protein>
    <submittedName>
        <fullName evidence="1">Uncharacterized protein</fullName>
    </submittedName>
</protein>
<accession>A0ABD3UEB7</accession>
<evidence type="ECO:0000313" key="1">
    <source>
        <dbReference type="EMBL" id="KAL3847854.1"/>
    </source>
</evidence>
<organism evidence="1 2">
    <name type="scientific">Sinanodonta woodiana</name>
    <name type="common">Chinese pond mussel</name>
    <name type="synonym">Anodonta woodiana</name>
    <dbReference type="NCBI Taxonomy" id="1069815"/>
    <lineage>
        <taxon>Eukaryota</taxon>
        <taxon>Metazoa</taxon>
        <taxon>Spiralia</taxon>
        <taxon>Lophotrochozoa</taxon>
        <taxon>Mollusca</taxon>
        <taxon>Bivalvia</taxon>
        <taxon>Autobranchia</taxon>
        <taxon>Heteroconchia</taxon>
        <taxon>Palaeoheterodonta</taxon>
        <taxon>Unionida</taxon>
        <taxon>Unionoidea</taxon>
        <taxon>Unionidae</taxon>
        <taxon>Unioninae</taxon>
        <taxon>Sinanodonta</taxon>
    </lineage>
</organism>
<comment type="caution">
    <text evidence="1">The sequence shown here is derived from an EMBL/GenBank/DDBJ whole genome shotgun (WGS) entry which is preliminary data.</text>
</comment>
<gene>
    <name evidence="1" type="ORF">ACJMK2_018745</name>
</gene>
<dbReference type="AlphaFoldDB" id="A0ABD3UEB7"/>
<dbReference type="Proteomes" id="UP001634394">
    <property type="component" value="Unassembled WGS sequence"/>
</dbReference>
<keyword evidence="2" id="KW-1185">Reference proteome</keyword>
<proteinExistence type="predicted"/>
<evidence type="ECO:0000313" key="2">
    <source>
        <dbReference type="Proteomes" id="UP001634394"/>
    </source>
</evidence>